<dbReference type="Pfam" id="PF13520">
    <property type="entry name" value="AA_permease_2"/>
    <property type="match status" value="1"/>
</dbReference>
<dbReference type="PANTHER" id="PTHR42770:SF14">
    <property type="entry name" value="ARGININE_ORNITHINE ANTIPORTER-RELATED"/>
    <property type="match status" value="1"/>
</dbReference>
<dbReference type="PATRIC" id="fig|665952.3.peg.470"/>
<comment type="caution">
    <text evidence="7">The sequence shown here is derived from an EMBL/GenBank/DDBJ whole genome shotgun (WGS) entry which is preliminary data.</text>
</comment>
<feature type="transmembrane region" description="Helical" evidence="6">
    <location>
        <begin position="252"/>
        <end position="274"/>
    </location>
</feature>
<dbReference type="InterPro" id="IPR002293">
    <property type="entry name" value="AA/rel_permease1"/>
</dbReference>
<dbReference type="GO" id="GO:0005886">
    <property type="term" value="C:plasma membrane"/>
    <property type="evidence" value="ECO:0007669"/>
    <property type="project" value="UniProtKB-SubCell"/>
</dbReference>
<evidence type="ECO:0000313" key="8">
    <source>
        <dbReference type="Proteomes" id="UP000011747"/>
    </source>
</evidence>
<accession>G9QHR7</accession>
<name>G9QHR7_9BACI</name>
<gene>
    <name evidence="7" type="ORF">HMPREF1015_01281</name>
</gene>
<organism evidence="7 8">
    <name type="scientific">Bacillus smithii 7_3_47FAA</name>
    <dbReference type="NCBI Taxonomy" id="665952"/>
    <lineage>
        <taxon>Bacteria</taxon>
        <taxon>Bacillati</taxon>
        <taxon>Bacillota</taxon>
        <taxon>Bacilli</taxon>
        <taxon>Bacillales</taxon>
        <taxon>Bacillaceae</taxon>
        <taxon>Bacillus</taxon>
    </lineage>
</organism>
<feature type="transmembrane region" description="Helical" evidence="6">
    <location>
        <begin position="143"/>
        <end position="160"/>
    </location>
</feature>
<keyword evidence="8" id="KW-1185">Reference proteome</keyword>
<evidence type="ECO:0008006" key="9">
    <source>
        <dbReference type="Google" id="ProtNLM"/>
    </source>
</evidence>
<feature type="transmembrane region" description="Helical" evidence="6">
    <location>
        <begin position="44"/>
        <end position="63"/>
    </location>
</feature>
<feature type="transmembrane region" description="Helical" evidence="6">
    <location>
        <begin position="172"/>
        <end position="193"/>
    </location>
</feature>
<protein>
    <recommendedName>
        <fullName evidence="9">Basic amino acid/polyamine antiporter (APA) family transporter</fullName>
    </recommendedName>
</protein>
<feature type="transmembrane region" description="Helical" evidence="6">
    <location>
        <begin position="417"/>
        <end position="435"/>
    </location>
</feature>
<evidence type="ECO:0000256" key="1">
    <source>
        <dbReference type="ARBA" id="ARBA00004651"/>
    </source>
</evidence>
<reference evidence="7 8" key="1">
    <citation type="submission" date="2011-09" db="EMBL/GenBank/DDBJ databases">
        <title>The Genome Sequence of Bacillus smithii 7_3_47FAA.</title>
        <authorList>
            <consortium name="The Broad Institute Genome Sequencing Platform"/>
            <person name="Earl A."/>
            <person name="Ward D."/>
            <person name="Feldgarden M."/>
            <person name="Gevers D."/>
            <person name="Daigneault M."/>
            <person name="Strauss J."/>
            <person name="Allen-Vercoe E."/>
            <person name="Young S.K."/>
            <person name="Zeng Q."/>
            <person name="Gargeya S."/>
            <person name="Fitzgerald M."/>
            <person name="Haas B."/>
            <person name="Abouelleil A."/>
            <person name="Alvarado L."/>
            <person name="Arachchi H.M."/>
            <person name="Berlin A."/>
            <person name="Brown A."/>
            <person name="Chapman S.B."/>
            <person name="Chen Z."/>
            <person name="Dunbar C."/>
            <person name="Freedman E."/>
            <person name="Gearin G."/>
            <person name="Goldberg J."/>
            <person name="Griggs A."/>
            <person name="Gujja S."/>
            <person name="Heiman D."/>
            <person name="Howarth C."/>
            <person name="Larson L."/>
            <person name="Lui A."/>
            <person name="MacDonald P.J.P."/>
            <person name="Montmayeur A."/>
            <person name="Murphy C."/>
            <person name="Neiman D."/>
            <person name="Pearson M."/>
            <person name="Priest M."/>
            <person name="Roberts A."/>
            <person name="Saif S."/>
            <person name="Shea T."/>
            <person name="Shenoy N."/>
            <person name="Sisk P."/>
            <person name="Stolte C."/>
            <person name="Sykes S."/>
            <person name="Wortman J."/>
            <person name="Nusbaum C."/>
            <person name="Birren B."/>
        </authorList>
    </citation>
    <scope>NUCLEOTIDE SEQUENCE [LARGE SCALE GENOMIC DNA]</scope>
    <source>
        <strain evidence="7 8">7_3_47FAA</strain>
    </source>
</reference>
<keyword evidence="5 6" id="KW-0472">Membrane</keyword>
<keyword evidence="2" id="KW-1003">Cell membrane</keyword>
<evidence type="ECO:0000313" key="7">
    <source>
        <dbReference type="EMBL" id="EHL79305.1"/>
    </source>
</evidence>
<proteinExistence type="predicted"/>
<dbReference type="EMBL" id="ACWF01000019">
    <property type="protein sequence ID" value="EHL79305.1"/>
    <property type="molecule type" value="Genomic_DNA"/>
</dbReference>
<dbReference type="HOGENOM" id="CLU_007946_1_2_9"/>
<keyword evidence="3 6" id="KW-0812">Transmembrane</keyword>
<dbReference type="InterPro" id="IPR050367">
    <property type="entry name" value="APC_superfamily"/>
</dbReference>
<dbReference type="RefSeq" id="WP_003352751.1">
    <property type="nucleotide sequence ID" value="NZ_JH414742.1"/>
</dbReference>
<dbReference type="PIRSF" id="PIRSF006060">
    <property type="entry name" value="AA_transporter"/>
    <property type="match status" value="1"/>
</dbReference>
<feature type="transmembrane region" description="Helical" evidence="6">
    <location>
        <begin position="377"/>
        <end position="396"/>
    </location>
</feature>
<feature type="transmembrane region" description="Helical" evidence="6">
    <location>
        <begin position="103"/>
        <end position="123"/>
    </location>
</feature>
<evidence type="ECO:0000256" key="3">
    <source>
        <dbReference type="ARBA" id="ARBA00022692"/>
    </source>
</evidence>
<sequence>MEQKRLGFWLLTALVVGNMVGSGIFMLPRTLSEAANPAAVLLGWSLTGFGVLTTALVFGNLSIRKPELNGGPQIYAKELFKEGSTLSTLSGFMSSWGYWIGNFAGNVAIITTFTSYLATFFPILNSKAPLFTIGTVAFKTGNVLTFIICTAMLWFTHFLILRGIEGAGKINFLATSAKVIGFFLFIVLSLFAFQKSNLLPFTAPRLDDSGHPLGILTQINHAAVSTLWAFVGIESAIVFASRAKKQSDIKRATIIGLMIALAIYIGISLLVMGVLPQETLIHSEKPLVDAIETIIGPIGAYLIAGLGLISLAGSTIGWVLMSAEVPYQAAKQGLFLASFLKENKRGVPSFSLWLSNVLGQLFIFSTISNSMAHAFDFVIYIATLAYLMPYLIASLFQLKLVCTGETYQLNKSRYTDGLIALLSTIYSIWVIYAGTSDLKTFLFGAALLASGLIFYPSLRKQTQATPFTKNGRLLANQEETP</sequence>
<dbReference type="PANTHER" id="PTHR42770">
    <property type="entry name" value="AMINO ACID TRANSPORTER-RELATED"/>
    <property type="match status" value="1"/>
</dbReference>
<feature type="transmembrane region" description="Helical" evidence="6">
    <location>
        <begin position="350"/>
        <end position="371"/>
    </location>
</feature>
<evidence type="ECO:0000256" key="4">
    <source>
        <dbReference type="ARBA" id="ARBA00022989"/>
    </source>
</evidence>
<dbReference type="Gene3D" id="1.20.1740.10">
    <property type="entry name" value="Amino acid/polyamine transporter I"/>
    <property type="match status" value="1"/>
</dbReference>
<dbReference type="AlphaFoldDB" id="G9QHR7"/>
<evidence type="ECO:0000256" key="6">
    <source>
        <dbReference type="SAM" id="Phobius"/>
    </source>
</evidence>
<feature type="transmembrane region" description="Helical" evidence="6">
    <location>
        <begin position="441"/>
        <end position="458"/>
    </location>
</feature>
<keyword evidence="4 6" id="KW-1133">Transmembrane helix</keyword>
<comment type="subcellular location">
    <subcellularLocation>
        <location evidence="1">Cell membrane</location>
        <topology evidence="1">Multi-pass membrane protein</topology>
    </subcellularLocation>
</comment>
<dbReference type="Proteomes" id="UP000011747">
    <property type="component" value="Unassembled WGS sequence"/>
</dbReference>
<evidence type="ECO:0000256" key="2">
    <source>
        <dbReference type="ARBA" id="ARBA00022475"/>
    </source>
</evidence>
<evidence type="ECO:0000256" key="5">
    <source>
        <dbReference type="ARBA" id="ARBA00023136"/>
    </source>
</evidence>
<feature type="transmembrane region" description="Helical" evidence="6">
    <location>
        <begin position="294"/>
        <end position="321"/>
    </location>
</feature>
<feature type="transmembrane region" description="Helical" evidence="6">
    <location>
        <begin position="213"/>
        <end position="240"/>
    </location>
</feature>
<dbReference type="GO" id="GO:0022857">
    <property type="term" value="F:transmembrane transporter activity"/>
    <property type="evidence" value="ECO:0007669"/>
    <property type="project" value="InterPro"/>
</dbReference>